<dbReference type="InterPro" id="IPR049551">
    <property type="entry name" value="PKS_DH_C"/>
</dbReference>
<evidence type="ECO:0000256" key="5">
    <source>
        <dbReference type="ARBA" id="ARBA00023268"/>
    </source>
</evidence>
<feature type="domain" description="Carrier" evidence="9">
    <location>
        <begin position="2445"/>
        <end position="2522"/>
    </location>
</feature>
<dbReference type="Pfam" id="PF21089">
    <property type="entry name" value="PKS_DH_N"/>
    <property type="match status" value="1"/>
</dbReference>
<dbReference type="InterPro" id="IPR020843">
    <property type="entry name" value="ER"/>
</dbReference>
<dbReference type="InterPro" id="IPR020841">
    <property type="entry name" value="PKS_Beta-ketoAc_synthase_dom"/>
</dbReference>
<dbReference type="Gene3D" id="3.40.366.10">
    <property type="entry name" value="Malonyl-Coenzyme A Acyl Carrier Protein, domain 2"/>
    <property type="match status" value="1"/>
</dbReference>
<keyword evidence="3" id="KW-0808">Transferase</keyword>
<dbReference type="InterPro" id="IPR011032">
    <property type="entry name" value="GroES-like_sf"/>
</dbReference>
<evidence type="ECO:0000256" key="7">
    <source>
        <dbReference type="PROSITE-ProRule" id="PRU01363"/>
    </source>
</evidence>
<dbReference type="Pfam" id="PF00109">
    <property type="entry name" value="ketoacyl-synt"/>
    <property type="match status" value="2"/>
</dbReference>
<dbReference type="SUPFAM" id="SSF50129">
    <property type="entry name" value="GroES-like"/>
    <property type="match status" value="1"/>
</dbReference>
<evidence type="ECO:0000256" key="2">
    <source>
        <dbReference type="ARBA" id="ARBA00022553"/>
    </source>
</evidence>
<dbReference type="InterPro" id="IPR013968">
    <property type="entry name" value="PKS_KR"/>
</dbReference>
<dbReference type="Gene3D" id="3.40.50.720">
    <property type="entry name" value="NAD(P)-binding Rossmann-like Domain"/>
    <property type="match status" value="2"/>
</dbReference>
<dbReference type="GO" id="GO:0016491">
    <property type="term" value="F:oxidoreductase activity"/>
    <property type="evidence" value="ECO:0007669"/>
    <property type="project" value="InterPro"/>
</dbReference>
<dbReference type="SUPFAM" id="SSF47336">
    <property type="entry name" value="ACP-like"/>
    <property type="match status" value="1"/>
</dbReference>
<feature type="domain" description="PKS/mFAS DH" evidence="11">
    <location>
        <begin position="910"/>
        <end position="1226"/>
    </location>
</feature>
<dbReference type="InterPro" id="IPR049552">
    <property type="entry name" value="PKS_DH_N"/>
</dbReference>
<feature type="active site" description="Proton acceptor; for dehydratase activity" evidence="7">
    <location>
        <position position="942"/>
    </location>
</feature>
<dbReference type="CDD" id="cd00833">
    <property type="entry name" value="PKS"/>
    <property type="match status" value="1"/>
</dbReference>
<evidence type="ECO:0000256" key="4">
    <source>
        <dbReference type="ARBA" id="ARBA00022857"/>
    </source>
</evidence>
<keyword evidence="13" id="KW-1185">Reference proteome</keyword>
<keyword evidence="6" id="KW-0012">Acyltransferase</keyword>
<dbReference type="InterPro" id="IPR014031">
    <property type="entry name" value="Ketoacyl_synth_C"/>
</dbReference>
<dbReference type="GO" id="GO:0006633">
    <property type="term" value="P:fatty acid biosynthetic process"/>
    <property type="evidence" value="ECO:0007669"/>
    <property type="project" value="TreeGrafter"/>
</dbReference>
<dbReference type="SUPFAM" id="SSF52151">
    <property type="entry name" value="FabD/lysophospholipase-like"/>
    <property type="match status" value="1"/>
</dbReference>
<sequence length="2801" mass="310178">MEPNTAQIGTTEKEVPIAIIGMAYEFPQEAISDAAFWNILHKGRSTSVEFPQDRLNIDAYHHPDGDRPSTIPVRGGHFISEDLASFDAPFFSISPAEAACMDPQHRRMLETAYHAFEDVAGISMSQCVGSDTSVYTGCFTNDYLSILQQDYESEQRHAAMGIAPSMLANRLSWFFNLKGTSMNLDSACSSMYHPNFMKMMSDFNFLSPDSQCWSFDQRANGYSRGEGFAVLVIKTLDRALEDGDTIRAIIRNTGTNQDGRTPGITQPNEKAQIDLIKATYLKGKVDMEPTRYFEAHGTGTPVGDPAEAYAIGTAFQDIRNRDDPLYVGAVKANIGHLEGASGLAGIVKTVLVLEKGTIPPIANLHILNKRIDSDTLPLCVNSFGFGGTNATAILDDAFHYMQQHAMGGHHRTQMIQPQTNGLNPTLHDTSSIGASRNSSLGLLVWSAFDKKTLEKMSSLYGEYIYQNSQHLKALTFTLSARRSMFTWKSFTVASAQSVSQISLPEKAITNPKCAFIFTGQGAQYAKMGQGLNQYTVYTDSLNKSQQILAKLGCDWNVSELLICGDVDIDINQPAVSQPLMTVFQIALYDLVVSCGVSPAVVIGHSSGEIAAAYAAGTLTRFSAIKVAYYRGLLSSQLSKEYQDRLSMMAVGLSKSKVEEYLGRLSIEVGELHVYIGCVNSPQSVTLTGDNHQLDILKKWLENDSIFVRKLRVPVAYHSHYMESIVDDYTRLMGSLDDEHRSLRIPMISSVTGGIVASSKLQTAHYWICNLTSTVQFEKAFSKLISKVTQETKLNKSSQIDVHCSHVLEIGPHSTLQGPIRQIMHESEAPSTPIYIAPLLRGEDTSFTFLKTMGVLYCAGYPVNLLKVNTMETYRGATPPDIPKYPFNHTQTYWRESRLSRNMRFPKKARHDLLGTQSLDWNQHVAQWRNVIRISEVPWLNDHRISGDVIFPAAAMIAMAVEALAQLSGHKDANSLGQVHLKDIEFLHPISFHLEKDSVETQLILSRCRDQGSPDSWTEFRLFAIEQDQYVESCRGLIRQPTEAGTQSLNLHAASFLEGKTCCAWIEEICNVTKGQAEQHLYNLSTGSKVQYGPAFQNLESMRVSSTGEGTAALDTESWRRKDTHWPGPNYAVHPATLDGLAQIVVPILHRKIGNLPTMVPSKISNMWLNLDRENLRDGFIHVAAKCGYHDQRGATANIVASTMDLQCPLILMDGLRTTFISGDNESTKHDTKRTLCTSLVWRPDIHSMSTHEIMRHCTISRPKQSPTAVESYKSLIKAIMCFVEDAVLFVDQNPGLQVPRHLQSYIKWLRYQRQRLLENEAPVELDSVTELLNDPDAREKFICGVKNSGIEGQFFMYLGTHLVDILRGEADPLQMMFGDGLADRYYEAMLANDHHAHPATAWIDLASFENPSMTILEVGAGTGGQTLRLLQNLTRDGIKRWQRYDYTDISPGFFGQAREKFKDYIDHMSFRVCDISKDPVSQSFEEGAYDLVIASHVLHATNCLEQSLRNIRRLLKVNGKLLLFETTVPDAVPIGFGFGLLQGWWDPLDNEERSTLSPCLSTDAWADYLKRAGFTGVDVEIPGQEEIECRYSSIIISTALEEDLTAATNEPSCTINVILDPEIEAQERLAVALRDAENHPNVIISIHTLEEVAIQSLTVSSIVVSLLEVDNVFLSGISEAQYKALQGVLTQHKTVLWVTRDINGWSEPRHHLVDGLGRTLMSEDSMRKFTTLCLEDDGETPESVTGILFKLIDKTLNLPVERLENNYVVRDGTLHINRIVEQPEIDTKVSQAILPFQRSDFEVGSMGTLKLHVQKPGEVATIEWREEVTDAEDIELGEDEVIVDVKAIGLSERDRLVVSGMLDHETALETTECSGIILQAGHSSSLTPGQRVCILHGSTNYTRIRVPAAAAIVIPEEMTFSTAASLPTSLWHAYHALIDLARLEKGETVLIHDADNCVGQLAIQIAKRIGAIILISASSERERADPSDYCGIPEIVLLPSRMAGLPHAIHRETHGKGVDVIVGAFASSSIPDLAGCLKPCGRLINLHVDHGETLGMPSLALKGLSISSVDLLGALRVNPSKIYRIFQRAFMLALEWDIEPPKELHIFNAADYKDAFTHLLQTEVSGKRMIELREDSVIPASITTKAKCRFAHDATYIIGGGLGGLGRSFARWMVQRGARNLVLLSRSGPKSGAAKTLVKELQDCGVNVLTPAVDISNLEDLVSVLEHVVRSMPPVRGCIQATVALRDNLFENMSYEDWLISTQSKVQGSWNLHVALPSGLDFFVLLSSLNGIFGGRAQANYAAGNTFKDALAHYRIDQGEKAVSIDLGLMVAEGVVAENEFLLESMRRIGHLMEIQQDELIALLDIYCDSDLPLLSHDDVQILVGIELPSMILQKGIDLHHSIRRPVFRHLFCMATDPTGTSDTVPKGTLKSREATLREVETSEEATALVVEWFSAKIAQVLGLKEDDIDKTKPINAYGIDSLVAIDLKNWMQREVGSEMEIFVLLANVSLEDMCKEAVSKSSFLGKEVAKENSLEEEIKIHLVQVNRSTPQYDNHVTKTHAKTLLQTRQSSKFLLRDTVHFFHLPHHAHTHTHSHTHTHIYIYTPNPSAHHSPIPHPTSTQQHAPQKPTLVLIPGGWHTPPSYTHLNTALTSAGYTLHIPTLPSTSSTRPPTADLTTDTAFIRSYVQNLISAGATLVVIMHSYGGQVGSNALCGLGVRPGEQSGVSHLIYMTAFAQVENRSMVDLVEENGHGDLIPLAFDFDADGSVVSRDVKGLLISETTRGEEEVEAETSHHLIRKPR</sequence>
<dbReference type="SUPFAM" id="SSF53335">
    <property type="entry name" value="S-adenosyl-L-methionine-dependent methyltransferases"/>
    <property type="match status" value="1"/>
</dbReference>
<dbReference type="InterPro" id="IPR020807">
    <property type="entry name" value="PKS_DH"/>
</dbReference>
<dbReference type="SUPFAM" id="SSF55048">
    <property type="entry name" value="Probable ACP-binding domain of malonyl-CoA ACP transacylase"/>
    <property type="match status" value="1"/>
</dbReference>
<dbReference type="Pfam" id="PF00107">
    <property type="entry name" value="ADH_zinc_N"/>
    <property type="match status" value="1"/>
</dbReference>
<dbReference type="InterPro" id="IPR001227">
    <property type="entry name" value="Ac_transferase_dom_sf"/>
</dbReference>
<evidence type="ECO:0000256" key="1">
    <source>
        <dbReference type="ARBA" id="ARBA00022450"/>
    </source>
</evidence>
<dbReference type="Gene3D" id="3.10.129.110">
    <property type="entry name" value="Polyketide synthase dehydratase"/>
    <property type="match status" value="1"/>
</dbReference>
<dbReference type="Pfam" id="PF23297">
    <property type="entry name" value="ACP_SdgA_C"/>
    <property type="match status" value="1"/>
</dbReference>
<reference evidence="12 13" key="1">
    <citation type="submission" date="2021-02" db="EMBL/GenBank/DDBJ databases">
        <title>Genome assembly of Pseudopithomyces chartarum.</title>
        <authorList>
            <person name="Jauregui R."/>
            <person name="Singh J."/>
            <person name="Voisey C."/>
        </authorList>
    </citation>
    <scope>NUCLEOTIDE SEQUENCE [LARGE SCALE GENOMIC DNA]</scope>
    <source>
        <strain evidence="12 13">AGR01</strain>
    </source>
</reference>
<feature type="active site" description="Proton donor; for dehydratase activity" evidence="7">
    <location>
        <position position="1138"/>
    </location>
</feature>
<dbReference type="SMART" id="SM00823">
    <property type="entry name" value="PKS_PP"/>
    <property type="match status" value="1"/>
</dbReference>
<dbReference type="PANTHER" id="PTHR43775:SF29">
    <property type="entry name" value="ASPERFURANONE POLYKETIDE SYNTHASE AFOG-RELATED"/>
    <property type="match status" value="1"/>
</dbReference>
<dbReference type="PROSITE" id="PS52019">
    <property type="entry name" value="PKS_MFAS_DH"/>
    <property type="match status" value="1"/>
</dbReference>
<feature type="region of interest" description="C-terminal hotdog fold" evidence="7">
    <location>
        <begin position="1070"/>
        <end position="1226"/>
    </location>
</feature>
<dbReference type="Pfam" id="PF12697">
    <property type="entry name" value="Abhydrolase_6"/>
    <property type="match status" value="1"/>
</dbReference>
<evidence type="ECO:0008006" key="14">
    <source>
        <dbReference type="Google" id="ProtNLM"/>
    </source>
</evidence>
<dbReference type="Gene3D" id="1.10.1200.10">
    <property type="entry name" value="ACP-like"/>
    <property type="match status" value="1"/>
</dbReference>
<dbReference type="InterPro" id="IPR014030">
    <property type="entry name" value="Ketoacyl_synth_N"/>
</dbReference>
<dbReference type="GO" id="GO:0004312">
    <property type="term" value="F:fatty acid synthase activity"/>
    <property type="evidence" value="ECO:0007669"/>
    <property type="project" value="TreeGrafter"/>
</dbReference>
<dbReference type="SMART" id="SM00822">
    <property type="entry name" value="PKS_KR"/>
    <property type="match status" value="1"/>
</dbReference>
<keyword evidence="2" id="KW-0597">Phosphoprotein</keyword>
<dbReference type="InterPro" id="IPR057326">
    <property type="entry name" value="KR_dom"/>
</dbReference>
<dbReference type="GO" id="GO:0044550">
    <property type="term" value="P:secondary metabolite biosynthetic process"/>
    <property type="evidence" value="ECO:0007669"/>
    <property type="project" value="TreeGrafter"/>
</dbReference>
<dbReference type="SMART" id="SM00825">
    <property type="entry name" value="PKS_KS"/>
    <property type="match status" value="1"/>
</dbReference>
<dbReference type="InterPro" id="IPR016035">
    <property type="entry name" value="Acyl_Trfase/lysoPLipase"/>
</dbReference>
<dbReference type="PROSITE" id="PS50075">
    <property type="entry name" value="CARRIER"/>
    <property type="match status" value="1"/>
</dbReference>
<dbReference type="InterPro" id="IPR016039">
    <property type="entry name" value="Thiolase-like"/>
</dbReference>
<feature type="region of interest" description="Disordered" evidence="8">
    <location>
        <begin position="2782"/>
        <end position="2801"/>
    </location>
</feature>
<dbReference type="EMBL" id="WVTA01000016">
    <property type="protein sequence ID" value="KAK3201228.1"/>
    <property type="molecule type" value="Genomic_DNA"/>
</dbReference>
<accession>A0AAN6LN31</accession>
<dbReference type="Gene3D" id="3.40.47.10">
    <property type="match status" value="2"/>
</dbReference>
<dbReference type="SUPFAM" id="SSF53474">
    <property type="entry name" value="alpha/beta-Hydrolases"/>
    <property type="match status" value="1"/>
</dbReference>
<dbReference type="Pfam" id="PF02801">
    <property type="entry name" value="Ketoacyl-synt_C"/>
    <property type="match status" value="1"/>
</dbReference>
<dbReference type="Gene3D" id="3.40.50.150">
    <property type="entry name" value="Vaccinia Virus protein VP39"/>
    <property type="match status" value="1"/>
</dbReference>
<dbReference type="Gene3D" id="3.40.50.1820">
    <property type="entry name" value="alpha/beta hydrolase"/>
    <property type="match status" value="1"/>
</dbReference>
<dbReference type="PROSITE" id="PS52004">
    <property type="entry name" value="KS3_2"/>
    <property type="match status" value="1"/>
</dbReference>
<dbReference type="PANTHER" id="PTHR43775">
    <property type="entry name" value="FATTY ACID SYNTHASE"/>
    <property type="match status" value="1"/>
</dbReference>
<dbReference type="Pfam" id="PF08242">
    <property type="entry name" value="Methyltransf_12"/>
    <property type="match status" value="1"/>
</dbReference>
<dbReference type="SUPFAM" id="SSF51735">
    <property type="entry name" value="NAD(P)-binding Rossmann-fold domains"/>
    <property type="match status" value="2"/>
</dbReference>
<dbReference type="InterPro" id="IPR013217">
    <property type="entry name" value="Methyltransf_12"/>
</dbReference>
<protein>
    <recommendedName>
        <fullName evidence="14">Polyketide synthase</fullName>
    </recommendedName>
</protein>
<dbReference type="InterPro" id="IPR016036">
    <property type="entry name" value="Malonyl_transacylase_ACP-bd"/>
</dbReference>
<feature type="domain" description="Ketosynthase family 3 (KS3)" evidence="10">
    <location>
        <begin position="14"/>
        <end position="396"/>
    </location>
</feature>
<dbReference type="Pfam" id="PF08659">
    <property type="entry name" value="KR"/>
    <property type="match status" value="1"/>
</dbReference>
<name>A0AAN6LN31_9PLEO</name>
<evidence type="ECO:0000259" key="10">
    <source>
        <dbReference type="PROSITE" id="PS52004"/>
    </source>
</evidence>
<dbReference type="SMART" id="SM00826">
    <property type="entry name" value="PKS_DH"/>
    <property type="match status" value="1"/>
</dbReference>
<dbReference type="InterPro" id="IPR049900">
    <property type="entry name" value="PKS_mFAS_DH"/>
</dbReference>
<dbReference type="SUPFAM" id="SSF53901">
    <property type="entry name" value="Thiolase-like"/>
    <property type="match status" value="1"/>
</dbReference>
<dbReference type="Gene3D" id="3.30.70.3290">
    <property type="match status" value="1"/>
</dbReference>
<dbReference type="InterPro" id="IPR014043">
    <property type="entry name" value="Acyl_transferase_dom"/>
</dbReference>
<proteinExistence type="predicted"/>
<dbReference type="InterPro" id="IPR036291">
    <property type="entry name" value="NAD(P)-bd_dom_sf"/>
</dbReference>
<dbReference type="Proteomes" id="UP001280581">
    <property type="component" value="Unassembled WGS sequence"/>
</dbReference>
<evidence type="ECO:0000256" key="8">
    <source>
        <dbReference type="SAM" id="MobiDB-lite"/>
    </source>
</evidence>
<keyword evidence="1" id="KW-0596">Phosphopantetheine</keyword>
<evidence type="ECO:0000259" key="9">
    <source>
        <dbReference type="PROSITE" id="PS50075"/>
    </source>
</evidence>
<dbReference type="InterPro" id="IPR020806">
    <property type="entry name" value="PKS_PP-bd"/>
</dbReference>
<evidence type="ECO:0000259" key="11">
    <source>
        <dbReference type="PROSITE" id="PS52019"/>
    </source>
</evidence>
<keyword evidence="5" id="KW-0511">Multifunctional enzyme</keyword>
<dbReference type="InterPro" id="IPR036736">
    <property type="entry name" value="ACP-like_sf"/>
</dbReference>
<dbReference type="InterPro" id="IPR042104">
    <property type="entry name" value="PKS_dehydratase_sf"/>
</dbReference>
<organism evidence="12 13">
    <name type="scientific">Pseudopithomyces chartarum</name>
    <dbReference type="NCBI Taxonomy" id="1892770"/>
    <lineage>
        <taxon>Eukaryota</taxon>
        <taxon>Fungi</taxon>
        <taxon>Dikarya</taxon>
        <taxon>Ascomycota</taxon>
        <taxon>Pezizomycotina</taxon>
        <taxon>Dothideomycetes</taxon>
        <taxon>Pleosporomycetidae</taxon>
        <taxon>Pleosporales</taxon>
        <taxon>Massarineae</taxon>
        <taxon>Didymosphaeriaceae</taxon>
        <taxon>Pseudopithomyces</taxon>
    </lineage>
</organism>
<dbReference type="InterPro" id="IPR029058">
    <property type="entry name" value="AB_hydrolase_fold"/>
</dbReference>
<dbReference type="InterPro" id="IPR029063">
    <property type="entry name" value="SAM-dependent_MTases_sf"/>
</dbReference>
<feature type="region of interest" description="N-terminal hotdog fold" evidence="7">
    <location>
        <begin position="910"/>
        <end position="1044"/>
    </location>
</feature>
<keyword evidence="4" id="KW-0521">NADP</keyword>
<evidence type="ECO:0000313" key="12">
    <source>
        <dbReference type="EMBL" id="KAK3201228.1"/>
    </source>
</evidence>
<dbReference type="Gene3D" id="3.90.180.10">
    <property type="entry name" value="Medium-chain alcohol dehydrogenases, catalytic domain"/>
    <property type="match status" value="1"/>
</dbReference>
<dbReference type="SMART" id="SM00827">
    <property type="entry name" value="PKS_AT"/>
    <property type="match status" value="1"/>
</dbReference>
<dbReference type="InterPro" id="IPR009081">
    <property type="entry name" value="PP-bd_ACP"/>
</dbReference>
<gene>
    <name evidence="12" type="ORF">GRF29_185g167020</name>
</gene>
<evidence type="ECO:0000256" key="3">
    <source>
        <dbReference type="ARBA" id="ARBA00022679"/>
    </source>
</evidence>
<evidence type="ECO:0000256" key="6">
    <source>
        <dbReference type="ARBA" id="ARBA00023315"/>
    </source>
</evidence>
<dbReference type="Pfam" id="PF00698">
    <property type="entry name" value="Acyl_transf_1"/>
    <property type="match status" value="1"/>
</dbReference>
<comment type="caution">
    <text evidence="12">The sequence shown here is derived from an EMBL/GenBank/DDBJ whole genome shotgun (WGS) entry which is preliminary data.</text>
</comment>
<dbReference type="InterPro" id="IPR000073">
    <property type="entry name" value="AB_hydrolase_1"/>
</dbReference>
<dbReference type="CDD" id="cd02440">
    <property type="entry name" value="AdoMet_MTases"/>
    <property type="match status" value="1"/>
</dbReference>
<dbReference type="GO" id="GO:0031177">
    <property type="term" value="F:phosphopantetheine binding"/>
    <property type="evidence" value="ECO:0007669"/>
    <property type="project" value="InterPro"/>
</dbReference>
<dbReference type="InterPro" id="IPR013149">
    <property type="entry name" value="ADH-like_C"/>
</dbReference>
<dbReference type="Pfam" id="PF14765">
    <property type="entry name" value="PS-DH"/>
    <property type="match status" value="1"/>
</dbReference>
<evidence type="ECO:0000313" key="13">
    <source>
        <dbReference type="Proteomes" id="UP001280581"/>
    </source>
</evidence>
<dbReference type="CDD" id="cd05195">
    <property type="entry name" value="enoyl_red"/>
    <property type="match status" value="1"/>
</dbReference>
<dbReference type="InterPro" id="IPR050091">
    <property type="entry name" value="PKS_NRPS_Biosynth_Enz"/>
</dbReference>
<dbReference type="SMART" id="SM00829">
    <property type="entry name" value="PKS_ER"/>
    <property type="match status" value="1"/>
</dbReference>